<evidence type="ECO:0000313" key="3">
    <source>
        <dbReference type="EMBL" id="JAS29388.1"/>
    </source>
</evidence>
<dbReference type="EMBL" id="GEDC01008007">
    <property type="protein sequence ID" value="JAS29291.1"/>
    <property type="molecule type" value="Transcribed_RNA"/>
</dbReference>
<organism evidence="4">
    <name type="scientific">Clastoptera arizonana</name>
    <name type="common">Arizona spittle bug</name>
    <dbReference type="NCBI Taxonomy" id="38151"/>
    <lineage>
        <taxon>Eukaryota</taxon>
        <taxon>Metazoa</taxon>
        <taxon>Ecdysozoa</taxon>
        <taxon>Arthropoda</taxon>
        <taxon>Hexapoda</taxon>
        <taxon>Insecta</taxon>
        <taxon>Pterygota</taxon>
        <taxon>Neoptera</taxon>
        <taxon>Paraneoptera</taxon>
        <taxon>Hemiptera</taxon>
        <taxon>Auchenorrhyncha</taxon>
        <taxon>Cercopoidea</taxon>
        <taxon>Clastopteridae</taxon>
        <taxon>Clastoptera</taxon>
    </lineage>
</organism>
<proteinExistence type="predicted"/>
<dbReference type="AlphaFoldDB" id="A0A1B6E4I6"/>
<reference evidence="4" key="1">
    <citation type="submission" date="2015-12" db="EMBL/GenBank/DDBJ databases">
        <title>De novo transcriptome assembly of four potential Pierce s Disease insect vectors from Arizona vineyards.</title>
        <authorList>
            <person name="Tassone E.E."/>
        </authorList>
    </citation>
    <scope>NUCLEOTIDE SEQUENCE</scope>
</reference>
<accession>A0A1B6E4I6</accession>
<evidence type="ECO:0000256" key="1">
    <source>
        <dbReference type="SAM" id="MobiDB-lite"/>
    </source>
</evidence>
<dbReference type="EMBL" id="GEDC01007910">
    <property type="protein sequence ID" value="JAS29388.1"/>
    <property type="molecule type" value="Transcribed_RNA"/>
</dbReference>
<feature type="region of interest" description="Disordered" evidence="1">
    <location>
        <begin position="1"/>
        <end position="89"/>
    </location>
</feature>
<gene>
    <name evidence="3" type="ORF">g.13147</name>
    <name evidence="2" type="ORF">g.13149</name>
    <name evidence="4" type="ORF">g.13151</name>
</gene>
<sequence>MADHYGVGGGLVPSAERPRVHLPVRTPRQPASPPEPVTLTTPRPDLQRAVNEYVETPLRPKSESDKVCPTHGPRTSAGDRATLNLPVNNNKKLSNRTVVTKQPAATFKKDCAVAGTSSEAA</sequence>
<evidence type="ECO:0000313" key="2">
    <source>
        <dbReference type="EMBL" id="JAS29291.1"/>
    </source>
</evidence>
<feature type="non-terminal residue" evidence="4">
    <location>
        <position position="121"/>
    </location>
</feature>
<feature type="compositionally biased region" description="Gly residues" evidence="1">
    <location>
        <begin position="1"/>
        <end position="11"/>
    </location>
</feature>
<feature type="compositionally biased region" description="Basic and acidic residues" evidence="1">
    <location>
        <begin position="58"/>
        <end position="68"/>
    </location>
</feature>
<protein>
    <submittedName>
        <fullName evidence="4">Uncharacterized protein</fullName>
    </submittedName>
</protein>
<evidence type="ECO:0000313" key="4">
    <source>
        <dbReference type="EMBL" id="JAS32828.1"/>
    </source>
</evidence>
<dbReference type="EMBL" id="GEDC01004470">
    <property type="protein sequence ID" value="JAS32828.1"/>
    <property type="molecule type" value="Transcribed_RNA"/>
</dbReference>
<name>A0A1B6E4I6_9HEMI</name>